<reference evidence="3" key="1">
    <citation type="submission" date="2021-06" db="EMBL/GenBank/DDBJ databases">
        <authorList>
            <person name="Kallberg Y."/>
            <person name="Tangrot J."/>
            <person name="Rosling A."/>
        </authorList>
    </citation>
    <scope>NUCLEOTIDE SEQUENCE</scope>
    <source>
        <strain evidence="3">FL130A</strain>
    </source>
</reference>
<accession>A0A9N9B3A8</accession>
<dbReference type="SUPFAM" id="SSF81383">
    <property type="entry name" value="F-box domain"/>
    <property type="match status" value="1"/>
</dbReference>
<dbReference type="Proteomes" id="UP000789508">
    <property type="component" value="Unassembled WGS sequence"/>
</dbReference>
<feature type="compositionally biased region" description="Basic residues" evidence="1">
    <location>
        <begin position="1"/>
        <end position="10"/>
    </location>
</feature>
<proteinExistence type="predicted"/>
<protein>
    <submittedName>
        <fullName evidence="3">12510_t:CDS:1</fullName>
    </submittedName>
</protein>
<organism evidence="3 4">
    <name type="scientific">Ambispora leptoticha</name>
    <dbReference type="NCBI Taxonomy" id="144679"/>
    <lineage>
        <taxon>Eukaryota</taxon>
        <taxon>Fungi</taxon>
        <taxon>Fungi incertae sedis</taxon>
        <taxon>Mucoromycota</taxon>
        <taxon>Glomeromycotina</taxon>
        <taxon>Glomeromycetes</taxon>
        <taxon>Archaeosporales</taxon>
        <taxon>Ambisporaceae</taxon>
        <taxon>Ambispora</taxon>
    </lineage>
</organism>
<feature type="domain" description="F-box" evidence="2">
    <location>
        <begin position="27"/>
        <end position="68"/>
    </location>
</feature>
<dbReference type="InterPro" id="IPR001810">
    <property type="entry name" value="F-box_dom"/>
</dbReference>
<keyword evidence="4" id="KW-1185">Reference proteome</keyword>
<evidence type="ECO:0000259" key="2">
    <source>
        <dbReference type="Pfam" id="PF12937"/>
    </source>
</evidence>
<sequence length="226" mass="26213">MSIRKPKKPKSLVSSPSSSPSSSGYLQLPPEILLQIFKEFLRGIIDKNHNPKDLILLQIVCKQWYCLIEVAIVEELVIPYDWEPDRKTIEYPFILSLPPSPSSYSSVFAKFVCHSILSNKYNNDDYYYLDAHFLFTPKNKPCIYKLQQSHKYFSHPTISFGARRGYRIACFRIGKLTQWGEWMVPIKGECDDLRGNSKIEMIYTRGEPEVFEIVGVKVALQYLECE</sequence>
<gene>
    <name evidence="3" type="ORF">ALEPTO_LOCUS5875</name>
</gene>
<dbReference type="OrthoDB" id="10440283at2759"/>
<dbReference type="EMBL" id="CAJVPS010001802">
    <property type="protein sequence ID" value="CAG8550971.1"/>
    <property type="molecule type" value="Genomic_DNA"/>
</dbReference>
<dbReference type="InterPro" id="IPR036047">
    <property type="entry name" value="F-box-like_dom_sf"/>
</dbReference>
<dbReference type="AlphaFoldDB" id="A0A9N9B3A8"/>
<evidence type="ECO:0000313" key="4">
    <source>
        <dbReference type="Proteomes" id="UP000789508"/>
    </source>
</evidence>
<comment type="caution">
    <text evidence="3">The sequence shown here is derived from an EMBL/GenBank/DDBJ whole genome shotgun (WGS) entry which is preliminary data.</text>
</comment>
<dbReference type="Pfam" id="PF12937">
    <property type="entry name" value="F-box-like"/>
    <property type="match status" value="1"/>
</dbReference>
<evidence type="ECO:0000256" key="1">
    <source>
        <dbReference type="SAM" id="MobiDB-lite"/>
    </source>
</evidence>
<dbReference type="Gene3D" id="1.20.1280.50">
    <property type="match status" value="1"/>
</dbReference>
<feature type="region of interest" description="Disordered" evidence="1">
    <location>
        <begin position="1"/>
        <end position="24"/>
    </location>
</feature>
<name>A0A9N9B3A8_9GLOM</name>
<evidence type="ECO:0000313" key="3">
    <source>
        <dbReference type="EMBL" id="CAG8550971.1"/>
    </source>
</evidence>
<dbReference type="CDD" id="cd09917">
    <property type="entry name" value="F-box_SF"/>
    <property type="match status" value="1"/>
</dbReference>
<feature type="compositionally biased region" description="Low complexity" evidence="1">
    <location>
        <begin position="11"/>
        <end position="23"/>
    </location>
</feature>